<keyword evidence="3" id="KW-0808">Transferase</keyword>
<dbReference type="EMBL" id="JBEPSJ010000006">
    <property type="protein sequence ID" value="MET4584047.1"/>
    <property type="molecule type" value="Genomic_DNA"/>
</dbReference>
<organism evidence="3 4">
    <name type="scientific">Conyzicola nivalis</name>
    <dbReference type="NCBI Taxonomy" id="1477021"/>
    <lineage>
        <taxon>Bacteria</taxon>
        <taxon>Bacillati</taxon>
        <taxon>Actinomycetota</taxon>
        <taxon>Actinomycetes</taxon>
        <taxon>Micrococcales</taxon>
        <taxon>Microbacteriaceae</taxon>
        <taxon>Conyzicola</taxon>
    </lineage>
</organism>
<dbReference type="EC" id="2.7.7.80" evidence="3"/>
<evidence type="ECO:0000259" key="2">
    <source>
        <dbReference type="PROSITE" id="PS50206"/>
    </source>
</evidence>
<proteinExistence type="predicted"/>
<gene>
    <name evidence="3" type="ORF">ABIE21_003585</name>
</gene>
<dbReference type="EC" id="2.8.1.11" evidence="3"/>
<sequence length="391" mass="40336">MQLTPAGSGTTDIGTTDTGRYSRQLSLPGFGLRAQRSLAEARVLVIGAGGLGSSVIPALAAAGVGTIGIVDDDSVELSNLHRQYVHGQADVGTAKVDSAAASVATINPATTVTAIAERLTSATALELFAGYDLVLDGSDNFPTRYLANDAAAITGIPLVWGAVSQYAGQVGLAWAARGPQYRDLFPSPPPPGSVLSCEQGGVFPTVVAVIGSIMAGEALKVLTGVGQPLLGRVTTFDALTGGFRELGYDRDPSAAPLTELIDYDAFCGVVGSETPMTDSATPDSGTPTSVTATELAASLAAGDDVVLLDVREPWEAEIASLPGALLVPLGSLESVIDKLDPAEDFVVYCHHGVRSESGLRILQQHGFEHAKHLTGGIEAWSREVDPAVARY</sequence>
<feature type="region of interest" description="Disordered" evidence="1">
    <location>
        <begin position="1"/>
        <end position="20"/>
    </location>
</feature>
<dbReference type="InterPro" id="IPR045886">
    <property type="entry name" value="ThiF/MoeB/HesA"/>
</dbReference>
<evidence type="ECO:0000256" key="1">
    <source>
        <dbReference type="SAM" id="MobiDB-lite"/>
    </source>
</evidence>
<dbReference type="Gene3D" id="3.40.50.720">
    <property type="entry name" value="NAD(P)-binding Rossmann-like Domain"/>
    <property type="match status" value="1"/>
</dbReference>
<keyword evidence="4" id="KW-1185">Reference proteome</keyword>
<dbReference type="InterPro" id="IPR001763">
    <property type="entry name" value="Rhodanese-like_dom"/>
</dbReference>
<evidence type="ECO:0000313" key="3">
    <source>
        <dbReference type="EMBL" id="MET4584047.1"/>
    </source>
</evidence>
<keyword evidence="3" id="KW-0548">Nucleotidyltransferase</keyword>
<dbReference type="RefSeq" id="WP_354026213.1">
    <property type="nucleotide sequence ID" value="NZ_JBEPSJ010000006.1"/>
</dbReference>
<dbReference type="Gene3D" id="3.40.250.10">
    <property type="entry name" value="Rhodanese-like domain"/>
    <property type="match status" value="1"/>
</dbReference>
<dbReference type="InterPro" id="IPR036873">
    <property type="entry name" value="Rhodanese-like_dom_sf"/>
</dbReference>
<dbReference type="SUPFAM" id="SSF69572">
    <property type="entry name" value="Activating enzymes of the ubiquitin-like proteins"/>
    <property type="match status" value="1"/>
</dbReference>
<dbReference type="SMART" id="SM00450">
    <property type="entry name" value="RHOD"/>
    <property type="match status" value="1"/>
</dbReference>
<protein>
    <submittedName>
        <fullName evidence="3">Molybdopterin/thiamine biosynthesis adenylyltransferase/rhodanese-related sulfurtransferase</fullName>
        <ecNumber evidence="3">2.7.7.-</ecNumber>
        <ecNumber evidence="3">2.7.7.80</ecNumber>
        <ecNumber evidence="3">2.8.1.-</ecNumber>
        <ecNumber evidence="3">2.8.1.11</ecNumber>
    </submittedName>
</protein>
<dbReference type="Proteomes" id="UP001549257">
    <property type="component" value="Unassembled WGS sequence"/>
</dbReference>
<dbReference type="Pfam" id="PF00899">
    <property type="entry name" value="ThiF"/>
    <property type="match status" value="1"/>
</dbReference>
<dbReference type="InterPro" id="IPR000594">
    <property type="entry name" value="ThiF_NAD_FAD-bd"/>
</dbReference>
<reference evidence="3 4" key="1">
    <citation type="submission" date="2024-06" db="EMBL/GenBank/DDBJ databases">
        <title>Sorghum-associated microbial communities from plants grown in Nebraska, USA.</title>
        <authorList>
            <person name="Schachtman D."/>
        </authorList>
    </citation>
    <scope>NUCLEOTIDE SEQUENCE [LARGE SCALE GENOMIC DNA]</scope>
    <source>
        <strain evidence="3 4">2857</strain>
    </source>
</reference>
<dbReference type="PANTHER" id="PTHR10953:SF102">
    <property type="entry name" value="ADENYLYLTRANSFERASE AND SULFURTRANSFERASE MOCS3"/>
    <property type="match status" value="1"/>
</dbReference>
<dbReference type="PANTHER" id="PTHR10953">
    <property type="entry name" value="UBIQUITIN-ACTIVATING ENZYME E1"/>
    <property type="match status" value="1"/>
</dbReference>
<dbReference type="PROSITE" id="PS50206">
    <property type="entry name" value="RHODANESE_3"/>
    <property type="match status" value="1"/>
</dbReference>
<comment type="caution">
    <text evidence="3">The sequence shown here is derived from an EMBL/GenBank/DDBJ whole genome shotgun (WGS) entry which is preliminary data.</text>
</comment>
<evidence type="ECO:0000313" key="4">
    <source>
        <dbReference type="Proteomes" id="UP001549257"/>
    </source>
</evidence>
<feature type="compositionally biased region" description="Low complexity" evidence="1">
    <location>
        <begin position="7"/>
        <end position="19"/>
    </location>
</feature>
<accession>A0ABV2QSS0</accession>
<feature type="domain" description="Rhodanese" evidence="2">
    <location>
        <begin position="301"/>
        <end position="389"/>
    </location>
</feature>
<dbReference type="EC" id="2.7.7.-" evidence="3"/>
<dbReference type="InterPro" id="IPR035985">
    <property type="entry name" value="Ubiquitin-activating_enz"/>
</dbReference>
<dbReference type="Pfam" id="PF00581">
    <property type="entry name" value="Rhodanese"/>
    <property type="match status" value="1"/>
</dbReference>
<dbReference type="EC" id="2.8.1.-" evidence="3"/>
<dbReference type="GO" id="GO:0061605">
    <property type="term" value="F:molybdopterin-synthase adenylyltransferase activity"/>
    <property type="evidence" value="ECO:0007669"/>
    <property type="project" value="UniProtKB-EC"/>
</dbReference>
<dbReference type="CDD" id="cd00757">
    <property type="entry name" value="ThiF_MoeB_HesA_family"/>
    <property type="match status" value="1"/>
</dbReference>
<name>A0ABV2QSS0_9MICO</name>
<dbReference type="GO" id="GO:0061604">
    <property type="term" value="F:molybdopterin-synthase sulfurtransferase activity"/>
    <property type="evidence" value="ECO:0007669"/>
    <property type="project" value="UniProtKB-EC"/>
</dbReference>